<gene>
    <name evidence="2" type="ORF">Cvel_19578</name>
</gene>
<evidence type="ECO:0000256" key="1">
    <source>
        <dbReference type="SAM" id="MobiDB-lite"/>
    </source>
</evidence>
<accession>A0A0G4FZP7</accession>
<evidence type="ECO:0000313" key="2">
    <source>
        <dbReference type="EMBL" id="CEM21111.1"/>
    </source>
</evidence>
<dbReference type="EMBL" id="CDMZ01000771">
    <property type="protein sequence ID" value="CEM21111.1"/>
    <property type="molecule type" value="Genomic_DNA"/>
</dbReference>
<organism evidence="2">
    <name type="scientific">Chromera velia CCMP2878</name>
    <dbReference type="NCBI Taxonomy" id="1169474"/>
    <lineage>
        <taxon>Eukaryota</taxon>
        <taxon>Sar</taxon>
        <taxon>Alveolata</taxon>
        <taxon>Colpodellida</taxon>
        <taxon>Chromeraceae</taxon>
        <taxon>Chromera</taxon>
    </lineage>
</organism>
<dbReference type="AlphaFoldDB" id="A0A0G4FZP7"/>
<proteinExistence type="predicted"/>
<protein>
    <submittedName>
        <fullName evidence="2">Uncharacterized protein</fullName>
    </submittedName>
</protein>
<dbReference type="VEuPathDB" id="CryptoDB:Cvel_19578"/>
<sequence>MSKVWVSLRGPGGIRAWPFQEEVQTVPHETVSDFCHRLKLEEDLREFLAHFEAKDLRIVPPKEQGTERVEERGALVSDLFRLDADNEFVVWCVLPHHCLIVSYTKEQALRVLGPKAWDEELFARLDEKSESFFLTCSVGQFEVKELRKMYPTRLRRGDFQLVGQLQKAYRRAVGLPDGQRELDTQLTFEDFRKKREAAVKEGKAALERWQQECPSKPVLLLDMDGVINTNWRCTDMPTDEDKVRNLWPDMTFRDVQNYAGPNASLAAIKYSPSVIRKINRWVRDDLCNVMWLTGWGMSAKAFLAPQLDPPLEDFHLAPFGKSQVHLFAWAAETPLLWLEDYIGEHKAAREWMNKRPKSLIISPIGSRGLTPSQVDRIEAFLRDPQQAGGEVMGSYEDLSLSEYEAERHRLAREAQAGDGPLTVSASSHSKRGREAEEEDEGCPVSDHASGQGSGGDVSESAYVKRGKTAAEHEDTADSSEGIKSLRPSPPNQKL</sequence>
<feature type="region of interest" description="Disordered" evidence="1">
    <location>
        <begin position="412"/>
        <end position="494"/>
    </location>
</feature>
<reference evidence="2" key="1">
    <citation type="submission" date="2014-11" db="EMBL/GenBank/DDBJ databases">
        <authorList>
            <person name="Otto D Thomas"/>
            <person name="Naeem Raeece"/>
        </authorList>
    </citation>
    <scope>NUCLEOTIDE SEQUENCE</scope>
</reference>
<name>A0A0G4FZP7_9ALVE</name>